<name>U6KJI0_EIMTE</name>
<proteinExistence type="predicted"/>
<reference evidence="2" key="2">
    <citation type="submission" date="2013-10" db="EMBL/GenBank/DDBJ databases">
        <authorList>
            <person name="Aslett M."/>
        </authorList>
    </citation>
    <scope>NUCLEOTIDE SEQUENCE [LARGE SCALE GENOMIC DNA]</scope>
    <source>
        <strain evidence="2">Houghton</strain>
    </source>
</reference>
<dbReference type="EMBL" id="HG673746">
    <property type="protein sequence ID" value="CDJ36951.1"/>
    <property type="molecule type" value="Genomic_DNA"/>
</dbReference>
<dbReference type="VEuPathDB" id="ToxoDB:ETH2_0818800"/>
<dbReference type="VEuPathDB" id="ToxoDB:ETH_00004720"/>
<gene>
    <name evidence="2" type="ORF">ETH_00004720</name>
</gene>
<dbReference type="AlphaFoldDB" id="U6KJI0"/>
<evidence type="ECO:0000313" key="2">
    <source>
        <dbReference type="EMBL" id="CDJ36951.1"/>
    </source>
</evidence>
<protein>
    <submittedName>
        <fullName evidence="2">Uncharacterized protein</fullName>
    </submittedName>
</protein>
<accession>U6KJI0</accession>
<evidence type="ECO:0000256" key="1">
    <source>
        <dbReference type="SAM" id="MobiDB-lite"/>
    </source>
</evidence>
<dbReference type="GeneID" id="25250152"/>
<sequence length="97" mass="11347">MDIPVLLRQSVTPLQRRRGEAEPEEEEDEDEEDLEEEEEEMRQLMQQQQQQHVRPLKPKKTVDRMAFALLPFLLPALCWGPEPEGTSDGLPRLPNEQ</sequence>
<reference evidence="2" key="1">
    <citation type="submission" date="2013-10" db="EMBL/GenBank/DDBJ databases">
        <title>Genomic analysis of the causative agents of coccidiosis in chickens.</title>
        <authorList>
            <person name="Reid A.J."/>
            <person name="Blake D."/>
            <person name="Billington K."/>
            <person name="Browne H."/>
            <person name="Dunn M."/>
            <person name="Hung S."/>
            <person name="Kawahara F."/>
            <person name="Miranda-Saavedra D."/>
            <person name="Mourier T."/>
            <person name="Nagra H."/>
            <person name="Otto T.D."/>
            <person name="Rawlings N."/>
            <person name="Sanchez A."/>
            <person name="Sanders M."/>
            <person name="Subramaniam C."/>
            <person name="Tay Y."/>
            <person name="Dear P."/>
            <person name="Doerig C."/>
            <person name="Gruber A."/>
            <person name="Parkinson J."/>
            <person name="Shirley M."/>
            <person name="Wan K.L."/>
            <person name="Berriman M."/>
            <person name="Tomley F."/>
            <person name="Pain A."/>
        </authorList>
    </citation>
    <scope>NUCLEOTIDE SEQUENCE [LARGE SCALE GENOMIC DNA]</scope>
    <source>
        <strain evidence="2">Houghton</strain>
    </source>
</reference>
<keyword evidence="3" id="KW-1185">Reference proteome</keyword>
<feature type="region of interest" description="Disordered" evidence="1">
    <location>
        <begin position="1"/>
        <end position="58"/>
    </location>
</feature>
<organism evidence="2 3">
    <name type="scientific">Eimeria tenella</name>
    <name type="common">Coccidian parasite</name>
    <dbReference type="NCBI Taxonomy" id="5802"/>
    <lineage>
        <taxon>Eukaryota</taxon>
        <taxon>Sar</taxon>
        <taxon>Alveolata</taxon>
        <taxon>Apicomplexa</taxon>
        <taxon>Conoidasida</taxon>
        <taxon>Coccidia</taxon>
        <taxon>Eucoccidiorida</taxon>
        <taxon>Eimeriorina</taxon>
        <taxon>Eimeriidae</taxon>
        <taxon>Eimeria</taxon>
    </lineage>
</organism>
<feature type="compositionally biased region" description="Acidic residues" evidence="1">
    <location>
        <begin position="22"/>
        <end position="40"/>
    </location>
</feature>
<feature type="region of interest" description="Disordered" evidence="1">
    <location>
        <begin position="78"/>
        <end position="97"/>
    </location>
</feature>
<evidence type="ECO:0000313" key="3">
    <source>
        <dbReference type="Proteomes" id="UP000030747"/>
    </source>
</evidence>
<dbReference type="Proteomes" id="UP000030747">
    <property type="component" value="Unassembled WGS sequence"/>
</dbReference>
<dbReference type="RefSeq" id="XP_013227789.1">
    <property type="nucleotide sequence ID" value="XM_013372335.1"/>
</dbReference>